<feature type="compositionally biased region" description="Acidic residues" evidence="3">
    <location>
        <begin position="787"/>
        <end position="800"/>
    </location>
</feature>
<feature type="compositionally biased region" description="Basic and acidic residues" evidence="3">
    <location>
        <begin position="723"/>
        <end position="734"/>
    </location>
</feature>
<keyword evidence="1" id="KW-0547">Nucleotide-binding</keyword>
<feature type="compositionally biased region" description="Basic and acidic residues" evidence="3">
    <location>
        <begin position="832"/>
        <end position="858"/>
    </location>
</feature>
<evidence type="ECO:0000313" key="5">
    <source>
        <dbReference type="Proteomes" id="UP000054495"/>
    </source>
</evidence>
<organism evidence="4 5">
    <name type="scientific">Ancylostoma ceylanicum</name>
    <dbReference type="NCBI Taxonomy" id="53326"/>
    <lineage>
        <taxon>Eukaryota</taxon>
        <taxon>Metazoa</taxon>
        <taxon>Ecdysozoa</taxon>
        <taxon>Nematoda</taxon>
        <taxon>Chromadorea</taxon>
        <taxon>Rhabditida</taxon>
        <taxon>Rhabditina</taxon>
        <taxon>Rhabditomorpha</taxon>
        <taxon>Strongyloidea</taxon>
        <taxon>Ancylostomatidae</taxon>
        <taxon>Ancylostomatinae</taxon>
        <taxon>Ancylostoma</taxon>
    </lineage>
</organism>
<dbReference type="GO" id="GO:0030687">
    <property type="term" value="C:preribosome, large subunit precursor"/>
    <property type="evidence" value="ECO:0007669"/>
    <property type="project" value="TreeGrafter"/>
</dbReference>
<keyword evidence="2" id="KW-0067">ATP-binding</keyword>
<keyword evidence="5" id="KW-1185">Reference proteome</keyword>
<dbReference type="GO" id="GO:0005634">
    <property type="term" value="C:nucleus"/>
    <property type="evidence" value="ECO:0007669"/>
    <property type="project" value="TreeGrafter"/>
</dbReference>
<gene>
    <name evidence="4" type="ORF">ANCCEY_08684</name>
</gene>
<dbReference type="GO" id="GO:0000027">
    <property type="term" value="P:ribosomal large subunit assembly"/>
    <property type="evidence" value="ECO:0007669"/>
    <property type="project" value="TreeGrafter"/>
</dbReference>
<feature type="compositionally biased region" description="Basic and acidic residues" evidence="3">
    <location>
        <begin position="922"/>
        <end position="936"/>
    </location>
</feature>
<dbReference type="PANTHER" id="PTHR48103:SF2">
    <property type="entry name" value="MIDASIN"/>
    <property type="match status" value="1"/>
</dbReference>
<evidence type="ECO:0000256" key="3">
    <source>
        <dbReference type="SAM" id="MobiDB-lite"/>
    </source>
</evidence>
<feature type="region of interest" description="Disordered" evidence="3">
    <location>
        <begin position="988"/>
        <end position="1010"/>
    </location>
</feature>
<feature type="compositionally biased region" description="Acidic residues" evidence="3">
    <location>
        <begin position="626"/>
        <end position="635"/>
    </location>
</feature>
<feature type="compositionally biased region" description="Basic and acidic residues" evidence="3">
    <location>
        <begin position="990"/>
        <end position="1010"/>
    </location>
</feature>
<feature type="compositionally biased region" description="Basic and acidic residues" evidence="3">
    <location>
        <begin position="583"/>
        <end position="593"/>
    </location>
</feature>
<dbReference type="Proteomes" id="UP000054495">
    <property type="component" value="Unassembled WGS sequence"/>
</dbReference>
<reference evidence="4 5" key="1">
    <citation type="submission" date="2013-05" db="EMBL/GenBank/DDBJ databases">
        <title>Draft genome of the parasitic nematode Anyclostoma ceylanicum.</title>
        <authorList>
            <person name="Mitreva M."/>
        </authorList>
    </citation>
    <scope>NUCLEOTIDE SEQUENCE [LARGE SCALE GENOMIC DNA]</scope>
</reference>
<evidence type="ECO:0000256" key="2">
    <source>
        <dbReference type="ARBA" id="ARBA00022840"/>
    </source>
</evidence>
<feature type="compositionally biased region" description="Acidic residues" evidence="3">
    <location>
        <begin position="735"/>
        <end position="778"/>
    </location>
</feature>
<sequence length="1048" mass="117125">MPLRLKAAVVRRRLAVHSDPHCDLEWTRHQWQKWYERNVAKAAEKDFIYRTKTEEEKDELDVTEFFSEVHQEREILSESDLASLVLACESAVANEGNAKDTEYAVALVWLRHVLCGLRHFGQDLHASTTDSDLNLLYEVVSKVETDSGGVIDVYRAASLQQFRRAAEVLNILAQRTRVIRERWPEHVSLKLILEAINNFNNARLSTTHMKMATLVENIIEQCEEWEKMADRANSLRIELADVRELLVDWKKMEEAVGVQVSQHFDTLVDLNISDIPCPPALPDATPAGRIGRARQLAGDILVNAGNLCDTETVMDLSEQTKSCDEMIRTQINYQGEDEEKEKQQGYARNARQRAVAMIIKESQTIGLNARKAMTVNQEELTRTTLTEVKEGFGVEKPVRNCAGGRNACIRKAIAPNDQLGVATRKHLQGVVETAAFWHPLSRLHSQSPELPMLKEAIDSAQSVCQQMHRIAKEMCAESSKELYEMTSVVRSVEQLHSNGNELDTILCDLQEWFEYECAEIRKTRSNIDSLLNIPTVESTTVSHSIDSALLFIQNIYKSVTDASSDLKLMDKLDLVLRGGMGEGEAKGDAKDVTDEMEESGQIEGLQDEEVEPPTGEAGQNDKPIDVDDDFAEDLQDIDRNEGGQDDENSGEDSEEEPEPEDKMGDENIEDNGTVDNPPAEENENNMDETEAIEQGTGGEQREPSSMEDVAGLNEDKEDESQEEDGKGQRNNRDEEGPEDVQEEGEPVDEAGDGDLTDEEPLDNGPGDEEMDNDEENIEDNGTVDNPPAEENENNMDETEAIEQGTGGEQREPSSMEDVAGLNEDKEDESQEEDGKGQRKSDHRGEAGKGAEATKKEERTEEEENDEESTENDEATENKRELAQNDEAVEDKEMGDGEQDDQGQDVQNAPAAERQMIGAGSLDEAKQSKKTDTNQKPKERKKPTLGAEETADSPLENDEGASEERQACIHLAPEQMFNLVEEMTKELSLGSDEHNEVKEETKKAEATTKDPAEAQQQWLLMSQTVDILAAELAENLRLILEPQRASKMQ</sequence>
<dbReference type="AlphaFoldDB" id="A0A0D6LX57"/>
<feature type="compositionally biased region" description="Acidic residues" evidence="3">
    <location>
        <begin position="948"/>
        <end position="960"/>
    </location>
</feature>
<feature type="compositionally biased region" description="Acidic residues" evidence="3">
    <location>
        <begin position="678"/>
        <end position="691"/>
    </location>
</feature>
<feature type="compositionally biased region" description="Acidic residues" evidence="3">
    <location>
        <begin position="859"/>
        <end position="874"/>
    </location>
</feature>
<dbReference type="PANTHER" id="PTHR48103">
    <property type="entry name" value="MIDASIN-RELATED"/>
    <property type="match status" value="1"/>
</dbReference>
<dbReference type="GO" id="GO:0000055">
    <property type="term" value="P:ribosomal large subunit export from nucleus"/>
    <property type="evidence" value="ECO:0007669"/>
    <property type="project" value="TreeGrafter"/>
</dbReference>
<dbReference type="EMBL" id="KE125059">
    <property type="protein sequence ID" value="EPB72217.1"/>
    <property type="molecule type" value="Genomic_DNA"/>
</dbReference>
<feature type="compositionally biased region" description="Acidic residues" evidence="3">
    <location>
        <begin position="643"/>
        <end position="659"/>
    </location>
</feature>
<name>A0A0D6LX57_9BILA</name>
<feature type="region of interest" description="Disordered" evidence="3">
    <location>
        <begin position="579"/>
        <end position="966"/>
    </location>
</feature>
<feature type="compositionally biased region" description="Acidic residues" evidence="3">
    <location>
        <begin position="594"/>
        <end position="611"/>
    </location>
</feature>
<proteinExistence type="predicted"/>
<accession>A0A0D6LX57</accession>
<evidence type="ECO:0000313" key="4">
    <source>
        <dbReference type="EMBL" id="EPB72217.1"/>
    </source>
</evidence>
<protein>
    <submittedName>
        <fullName evidence="4">Uncharacterized protein</fullName>
    </submittedName>
</protein>
<evidence type="ECO:0000256" key="1">
    <source>
        <dbReference type="ARBA" id="ARBA00022741"/>
    </source>
</evidence>
<dbReference type="GO" id="GO:0005524">
    <property type="term" value="F:ATP binding"/>
    <property type="evidence" value="ECO:0007669"/>
    <property type="project" value="UniProtKB-KW"/>
</dbReference>